<keyword evidence="6" id="KW-1185">Reference proteome</keyword>
<evidence type="ECO:0000256" key="1">
    <source>
        <dbReference type="ARBA" id="ARBA00005537"/>
    </source>
</evidence>
<evidence type="ECO:0000313" key="6">
    <source>
        <dbReference type="Proteomes" id="UP001608902"/>
    </source>
</evidence>
<evidence type="ECO:0000256" key="3">
    <source>
        <dbReference type="SAM" id="Coils"/>
    </source>
</evidence>
<evidence type="ECO:0000313" key="5">
    <source>
        <dbReference type="EMBL" id="MFH4975957.1"/>
    </source>
</evidence>
<dbReference type="EMBL" id="JBGFUD010001219">
    <property type="protein sequence ID" value="MFH4975957.1"/>
    <property type="molecule type" value="Genomic_DNA"/>
</dbReference>
<comment type="caution">
    <text evidence="5">The sequence shown here is derived from an EMBL/GenBank/DDBJ whole genome shotgun (WGS) entry which is preliminary data.</text>
</comment>
<proteinExistence type="inferred from homology"/>
<comment type="similarity">
    <text evidence="1">Belongs to the SIKE family.</text>
</comment>
<dbReference type="Proteomes" id="UP001608902">
    <property type="component" value="Unassembled WGS sequence"/>
</dbReference>
<reference evidence="5 6" key="1">
    <citation type="submission" date="2024-08" db="EMBL/GenBank/DDBJ databases">
        <title>Gnathostoma spinigerum genome.</title>
        <authorList>
            <person name="Gonzalez-Bertolin B."/>
            <person name="Monzon S."/>
            <person name="Zaballos A."/>
            <person name="Jimenez P."/>
            <person name="Dekumyoy P."/>
            <person name="Varona S."/>
            <person name="Cuesta I."/>
            <person name="Sumanam S."/>
            <person name="Adisakwattana P."/>
            <person name="Gasser R.B."/>
            <person name="Hernandez-Gonzalez A."/>
            <person name="Young N.D."/>
            <person name="Perteguer M.J."/>
        </authorList>
    </citation>
    <scope>NUCLEOTIDE SEQUENCE [LARGE SCALE GENOMIC DNA]</scope>
    <source>
        <strain evidence="5">AL3</strain>
        <tissue evidence="5">Liver</tissue>
    </source>
</reference>
<dbReference type="PANTHER" id="PTHR12186">
    <property type="entry name" value="SIKE FAMILY MEMBER"/>
    <property type="match status" value="1"/>
</dbReference>
<feature type="coiled-coil region" evidence="3">
    <location>
        <begin position="68"/>
        <end position="102"/>
    </location>
</feature>
<evidence type="ECO:0000256" key="2">
    <source>
        <dbReference type="ARBA" id="ARBA00023054"/>
    </source>
</evidence>
<protein>
    <submittedName>
        <fullName evidence="5">Uncharacterized protein</fullName>
    </submittedName>
</protein>
<organism evidence="5 6">
    <name type="scientific">Gnathostoma spinigerum</name>
    <dbReference type="NCBI Taxonomy" id="75299"/>
    <lineage>
        <taxon>Eukaryota</taxon>
        <taxon>Metazoa</taxon>
        <taxon>Ecdysozoa</taxon>
        <taxon>Nematoda</taxon>
        <taxon>Chromadorea</taxon>
        <taxon>Rhabditida</taxon>
        <taxon>Spirurina</taxon>
        <taxon>Gnathostomatomorpha</taxon>
        <taxon>Gnathostomatoidea</taxon>
        <taxon>Gnathostomatidae</taxon>
        <taxon>Gnathostoma</taxon>
    </lineage>
</organism>
<dbReference type="Pfam" id="PF05769">
    <property type="entry name" value="SIKE"/>
    <property type="match status" value="1"/>
</dbReference>
<dbReference type="PANTHER" id="PTHR12186:SF2">
    <property type="entry name" value="FGFR1 ONCOGENE PARTNER 2 HOMOLOG"/>
    <property type="match status" value="1"/>
</dbReference>
<keyword evidence="2 3" id="KW-0175">Coiled coil</keyword>
<feature type="compositionally biased region" description="Acidic residues" evidence="4">
    <location>
        <begin position="209"/>
        <end position="218"/>
    </location>
</feature>
<gene>
    <name evidence="5" type="ORF">AB6A40_002666</name>
</gene>
<feature type="compositionally biased region" description="Polar residues" evidence="4">
    <location>
        <begin position="220"/>
        <end position="231"/>
    </location>
</feature>
<feature type="compositionally biased region" description="Basic and acidic residues" evidence="4">
    <location>
        <begin position="244"/>
        <end position="265"/>
    </location>
</feature>
<dbReference type="AlphaFoldDB" id="A0ABD6E9H7"/>
<accession>A0ABD6E9H7</accession>
<feature type="region of interest" description="Disordered" evidence="4">
    <location>
        <begin position="201"/>
        <end position="265"/>
    </location>
</feature>
<name>A0ABD6E9H7_9BILA</name>
<sequence length="265" mass="30064">MSSVSQLMSDMRQLVVGLQQRERVTDLVLSKSQTIYDKVSRMKEYQEDGASNSFSEAGNDPVGHSVGLQQENRQIVQLMQENRELLQTIEDCENTIEIIMRKHRLLMSKFPITLSAVITKLKNMEDGTNDQEKKEKLVEFTRAMSAIFSDGERISNQNQEEIARLKTENACLREMLNICEEYKPGIMRNFYNRTDPFGKSSMNEVIPANEDEPSDDDGASTPTSASQSDWAENSLGRNCPLVERSSHKSEKSSSTKRIDELSSHV</sequence>
<evidence type="ECO:0000256" key="4">
    <source>
        <dbReference type="SAM" id="MobiDB-lite"/>
    </source>
</evidence>
<dbReference type="InterPro" id="IPR008555">
    <property type="entry name" value="SIKE"/>
</dbReference>